<evidence type="ECO:0000313" key="10">
    <source>
        <dbReference type="EMBL" id="KAF8680379.1"/>
    </source>
</evidence>
<dbReference type="Gene3D" id="3.40.50.1970">
    <property type="match status" value="1"/>
</dbReference>
<dbReference type="SUPFAM" id="SSF48425">
    <property type="entry name" value="Sec7 domain"/>
    <property type="match status" value="1"/>
</dbReference>
<evidence type="ECO:0000256" key="8">
    <source>
        <dbReference type="SAM" id="MobiDB-lite"/>
    </source>
</evidence>
<dbReference type="PANTHER" id="PTHR10663">
    <property type="entry name" value="GUANYL-NUCLEOTIDE EXCHANGE FACTOR"/>
    <property type="match status" value="1"/>
</dbReference>
<dbReference type="FunFam" id="1.10.1000.11:FF:000003">
    <property type="entry name" value="Brefeldin A-inhibited guanine nucleotide-exchange protein 1"/>
    <property type="match status" value="1"/>
</dbReference>
<dbReference type="Pfam" id="PF12783">
    <property type="entry name" value="Sec7-like_HUS"/>
    <property type="match status" value="1"/>
</dbReference>
<feature type="compositionally biased region" description="Polar residues" evidence="8">
    <location>
        <begin position="946"/>
        <end position="961"/>
    </location>
</feature>
<evidence type="ECO:0000256" key="1">
    <source>
        <dbReference type="ARBA" id="ARBA00004370"/>
    </source>
</evidence>
<dbReference type="Gene3D" id="1.20.1090.10">
    <property type="entry name" value="Dehydroquinate synthase-like - alpha domain"/>
    <property type="match status" value="1"/>
</dbReference>
<dbReference type="InterPro" id="IPR035999">
    <property type="entry name" value="Sec7_dom_sf"/>
</dbReference>
<evidence type="ECO:0000256" key="6">
    <source>
        <dbReference type="ARBA" id="ARBA00023002"/>
    </source>
</evidence>
<dbReference type="EMBL" id="JACYCC010000037">
    <property type="protein sequence ID" value="KAF8680379.1"/>
    <property type="molecule type" value="Genomic_DNA"/>
</dbReference>
<name>A0A8H7H9X8_9AGAM</name>
<feature type="region of interest" description="Disordered" evidence="8">
    <location>
        <begin position="426"/>
        <end position="475"/>
    </location>
</feature>
<dbReference type="GO" id="GO:0015031">
    <property type="term" value="P:protein transport"/>
    <property type="evidence" value="ECO:0007669"/>
    <property type="project" value="UniProtKB-KW"/>
</dbReference>
<evidence type="ECO:0000256" key="2">
    <source>
        <dbReference type="ARBA" id="ARBA00004496"/>
    </source>
</evidence>
<feature type="compositionally biased region" description="Basic and acidic residues" evidence="8">
    <location>
        <begin position="920"/>
        <end position="945"/>
    </location>
</feature>
<feature type="region of interest" description="Disordered" evidence="8">
    <location>
        <begin position="1187"/>
        <end position="1232"/>
    </location>
</feature>
<dbReference type="SMART" id="SM00222">
    <property type="entry name" value="Sec7"/>
    <property type="match status" value="1"/>
</dbReference>
<dbReference type="InterPro" id="IPR001670">
    <property type="entry name" value="ADH_Fe/GldA"/>
</dbReference>
<accession>A0A8H7H9X8</accession>
<keyword evidence="7" id="KW-0472">Membrane</keyword>
<dbReference type="InterPro" id="IPR000904">
    <property type="entry name" value="Sec7_dom"/>
</dbReference>
<dbReference type="InterPro" id="IPR016024">
    <property type="entry name" value="ARM-type_fold"/>
</dbReference>
<dbReference type="GO" id="GO:0016020">
    <property type="term" value="C:membrane"/>
    <property type="evidence" value="ECO:0007669"/>
    <property type="project" value="UniProtKB-SubCell"/>
</dbReference>
<dbReference type="SUPFAM" id="SSF56796">
    <property type="entry name" value="Dehydroquinate synthase-like"/>
    <property type="match status" value="1"/>
</dbReference>
<feature type="compositionally biased region" description="Polar residues" evidence="8">
    <location>
        <begin position="896"/>
        <end position="907"/>
    </location>
</feature>
<feature type="compositionally biased region" description="Polar residues" evidence="8">
    <location>
        <begin position="577"/>
        <end position="593"/>
    </location>
</feature>
<dbReference type="GO" id="GO:0005085">
    <property type="term" value="F:guanyl-nucleotide exchange factor activity"/>
    <property type="evidence" value="ECO:0007669"/>
    <property type="project" value="InterPro"/>
</dbReference>
<feature type="region of interest" description="Disordered" evidence="8">
    <location>
        <begin position="2169"/>
        <end position="2188"/>
    </location>
</feature>
<dbReference type="InterPro" id="IPR023394">
    <property type="entry name" value="Sec7_C_sf"/>
</dbReference>
<proteinExistence type="predicted"/>
<evidence type="ECO:0000259" key="9">
    <source>
        <dbReference type="PROSITE" id="PS50190"/>
    </source>
</evidence>
<keyword evidence="4" id="KW-0963">Cytoplasm</keyword>
<evidence type="ECO:0000256" key="3">
    <source>
        <dbReference type="ARBA" id="ARBA00022448"/>
    </source>
</evidence>
<feature type="compositionally biased region" description="Polar residues" evidence="8">
    <location>
        <begin position="1292"/>
        <end position="1303"/>
    </location>
</feature>
<dbReference type="PROSITE" id="PS00060">
    <property type="entry name" value="ADH_IRON_2"/>
    <property type="match status" value="1"/>
</dbReference>
<dbReference type="Pfam" id="PF20252">
    <property type="entry name" value="BIG2_C"/>
    <property type="match status" value="1"/>
</dbReference>
<keyword evidence="3" id="KW-0813">Transport</keyword>
<reference evidence="10" key="1">
    <citation type="submission" date="2020-09" db="EMBL/GenBank/DDBJ databases">
        <title>Comparative genome analyses of four rice-infecting Rhizoctonia solani isolates reveal extensive enrichment of homogalacturonan modification genes.</title>
        <authorList>
            <person name="Lee D.-Y."/>
            <person name="Jeon J."/>
            <person name="Kim K.-T."/>
            <person name="Cheong K."/>
            <person name="Song H."/>
            <person name="Choi G."/>
            <person name="Ko J."/>
            <person name="Opiyo S.O."/>
            <person name="Zuo S."/>
            <person name="Madhav S."/>
            <person name="Lee Y.-H."/>
            <person name="Wang G.-L."/>
        </authorList>
    </citation>
    <scope>NUCLEOTIDE SEQUENCE</scope>
    <source>
        <strain evidence="10">AG1-IA YN-7</strain>
    </source>
</reference>
<keyword evidence="5" id="KW-0653">Protein transport</keyword>
<protein>
    <recommendedName>
        <fullName evidence="9">SEC7 domain-containing protein</fullName>
    </recommendedName>
</protein>
<sequence>MAQIHVPANSYSYSKLKYLHYGLGSISKLPETVKNLGASRALILTGKSVSKSPIFEETSKALGSVHVASFTDIGQHTPVAGIRAALEILKEKNADTIVALGGGSPIDAAKAISYYRNESTSQGFLKIIAIPTTLSAAAEYTHNAGYTNEEGNKVAVSNPELVPDAVILDGSLTVYTPIRLWLSSGIRALDHGVEALYRQPPVAFPIIELALASIPQLFENLLKSRTDPNNLEVRQRLLNAAYLSLSPNPKPGALGLSHSLGHKLGATYQIPHGITSCLTLAKSTALKARFSDPYSQENLMRAVKRLEAEAKNILPDVDVEGEPEASRGGAILSKYIEDLVQKLGLRSTLEEWKVPKADLERIAKAIEKEGLAGIEGGPSILSFQKRQADDHAQYDVVRALMGQCLLRVQELSAPNAQAEPSVISIDQGVGAPSNPTEIEPGVETQPDSIVDKTEESVNTEGIPEPANDDDLDPNPVSEEALAEVSVTTNTPAALATSHEETKDNKEDVKQDAIEVSDASQKDLPIPPTDRLISTPEVSANEPVDPPAQYAEVSDKANSEMAPVDLNPPEVVVRAPSTELSHTPTTSVPTPITESDSRPGSVPPPIPEKIKSPVDRSSAAGFSQHRNSSVSSVRTSTPGPGSRPSISSQLDRRSSIASQTSHRTNGSRAFVSPVFFTTALETIAASREAKRSTPFKNSVDHALELVKSGRGAEKPREIFEPLQMAVETQNEKLMITGLDCIAKLVSHGFFAEDISPEHAYNSPPASPAPGATPGSTEGQSTTQMPLADLITSTITAAYTDTTPDAVSLQIVKALLSLVLSPTILVHHSSLLKAVRTVYNVFLLSNDPVNQMVAQGGLTQMVNHVFGRCKIGEDGSTDPETPGTPSLVGSQHAKDDLSQNPSATGSVISLSAPRPKSNGTRQHSEPVDTNGHHPADSPNDVEEHTNDTEPTSNPEATGTTSPTSPVPRAPEMFEQPNPNDALQTGISGPLTRPISNNDLFIKDAFLVFRALCKLTMKPLGSDSERELKSHAMRSKLLSLHLVLTVLDTHMLLFVDPHALIFSSSSNEATPFLHAVKQYLCLALSRNAISSVPQVFDISVEIFWRILSGLRTKLKKEIEVLFVEIFIPIMEMRQATPKQKSTILVMFAKLCEDPQTLVDIYLNYDCDRQALENIYERLVNIISKTAASQALPPTKGADPGGSTLATGHTGPSSMPPSLSTSALTPQSSATPQSGDIQLNRQGLECLVSVLKSLVAWGTGSDKVTSESGDRTSRSTAREDSRHDSLSGSVGEEASPVTNEAARQSNPELVDDPGKFETAKHRKTLLLEGIRQFNFKQKKVVIVIQAEGFIDSRSPNSIARFLISTDGLSKAALGEYLGEGEEENIAIMHAFVDLIDFTGLTFVEALRAFLQAFRLPGESQKIDRFMLKFAARYVAQNPQSVFKDADPAYVLAYSVIMLNTDAYNPQVKKRMTKADFIKNNRGINDGSDLPEELLSAIFDDIHSKEIRMKDEEEAIALQSINTTPAGLVGAIANVGRDIAKETYVMQTTGMANKTEALLKTMMRSQRKGNPTPDQFFSASHFVHVRPMFEVAWMPFIAGLSTMQNTDDMELIGLCLEGFKLAIRIACFFDLELERNAFVTTLAKFTFLNNLGEMKTKNMEAIKALLDVAVSDGNHLRGSWHEVLTCVSQLERMALIGSKDETRRGKNKSRKLPAEELANESRSRHITVAADMVFSLSHYLSGTAIQDFVQALSDVSWEEIQTSGLSEQPRLFSLQKLVDISYYNMNRIRMEWSNMWHILGEHFNRVCCHTNPTVSFFALDALRQLAARFLEKEELANFKFQKDFLKPFEYTMTHNHNPDARDLVLQCLRHMIQTKVQNIRSGWRTMFGVFAEASKVLTESVAQHAFEIVSGINKDHFGAVVRNGAFADLTVCITDFCKVTKFQKISLLAINMLRGIIPVMLNHPECGLNPNPPSPRPDATSVQLTEDPLVKFWFPVLFSFYNIIMEAEDLEVRKLALNSLFSSLKTHGTTFPPDFWDHVCQKLLFPIFDVLKNSQEMSRLATAEDMNIWVSTTMIQALRELVDLYTHFFELLARSLGGLLDLLSACICLKNDTISRIGTSCLQQLLENNAQKLTNAQWDTVVMTFLRLFKGTTPHQLFDESLRAEGEVVPVAGDREHHDNEPSGPLSPLNDGVPISGRDRSRIFKDIIMKCVIQLLLIETTNDLLQNKEVYRTIPPDQLLKLLSVLDHSYQFARSFNADKELRTGLWKVGFMKHLPNLLKQESSSAACLINVSLRMYYDKRPEYQAQHAQVADRLMPLGLQIIEDFNALRTEGQGKNVATWTPVVAEILRGFYHFDDQTFARYLPALYPLATILITRDAAIEIRQPLSDIFVRIGRTKGITA</sequence>
<dbReference type="InterPro" id="IPR032691">
    <property type="entry name" value="Mon2/Sec7/BIG1-like_HUS"/>
</dbReference>
<dbReference type="Pfam" id="PF16213">
    <property type="entry name" value="DCB"/>
    <property type="match status" value="1"/>
</dbReference>
<evidence type="ECO:0000256" key="5">
    <source>
        <dbReference type="ARBA" id="ARBA00022927"/>
    </source>
</evidence>
<feature type="region of interest" description="Disordered" evidence="8">
    <location>
        <begin position="514"/>
        <end position="663"/>
    </location>
</feature>
<feature type="region of interest" description="Disordered" evidence="8">
    <location>
        <begin position="870"/>
        <end position="987"/>
    </location>
</feature>
<evidence type="ECO:0000256" key="7">
    <source>
        <dbReference type="ARBA" id="ARBA00023136"/>
    </source>
</evidence>
<feature type="region of interest" description="Disordered" evidence="8">
    <location>
        <begin position="1256"/>
        <end position="1311"/>
    </location>
</feature>
<feature type="compositionally biased region" description="Polar residues" evidence="8">
    <location>
        <begin position="643"/>
        <end position="663"/>
    </location>
</feature>
<dbReference type="Pfam" id="PF09324">
    <property type="entry name" value="Sec7-like_HDS"/>
    <property type="match status" value="1"/>
</dbReference>
<dbReference type="InterPro" id="IPR046455">
    <property type="entry name" value="Sec7/BIG1-like_C"/>
</dbReference>
<feature type="compositionally biased region" description="Basic and acidic residues" evidence="8">
    <location>
        <begin position="1260"/>
        <end position="1281"/>
    </location>
</feature>
<dbReference type="CDD" id="cd08192">
    <property type="entry name" value="MAR-like"/>
    <property type="match status" value="1"/>
</dbReference>
<dbReference type="InterPro" id="IPR015403">
    <property type="entry name" value="Mon2/Sec7/BIG1-like_HDS"/>
</dbReference>
<feature type="compositionally biased region" description="Polar residues" evidence="8">
    <location>
        <begin position="1200"/>
        <end position="1232"/>
    </location>
</feature>
<dbReference type="InterPro" id="IPR056798">
    <property type="entry name" value="ADH_Fe_C"/>
</dbReference>
<organism evidence="10 11">
    <name type="scientific">Rhizoctonia solani</name>
    <dbReference type="NCBI Taxonomy" id="456999"/>
    <lineage>
        <taxon>Eukaryota</taxon>
        <taxon>Fungi</taxon>
        <taxon>Dikarya</taxon>
        <taxon>Basidiomycota</taxon>
        <taxon>Agaricomycotina</taxon>
        <taxon>Agaricomycetes</taxon>
        <taxon>Cantharellales</taxon>
        <taxon>Ceratobasidiaceae</taxon>
        <taxon>Rhizoctonia</taxon>
    </lineage>
</organism>
<dbReference type="CDD" id="cd00171">
    <property type="entry name" value="Sec7"/>
    <property type="match status" value="1"/>
</dbReference>
<dbReference type="Pfam" id="PF25137">
    <property type="entry name" value="ADH_Fe_C"/>
    <property type="match status" value="1"/>
</dbReference>
<dbReference type="GO" id="GO:0046872">
    <property type="term" value="F:metal ion binding"/>
    <property type="evidence" value="ECO:0007669"/>
    <property type="project" value="InterPro"/>
</dbReference>
<evidence type="ECO:0000256" key="4">
    <source>
        <dbReference type="ARBA" id="ARBA00022490"/>
    </source>
</evidence>
<feature type="domain" description="SEC7" evidence="9">
    <location>
        <begin position="1311"/>
        <end position="1500"/>
    </location>
</feature>
<comment type="caution">
    <text evidence="10">The sequence shown here is derived from an EMBL/GenBank/DDBJ whole genome shotgun (WGS) entry which is preliminary data.</text>
</comment>
<dbReference type="Pfam" id="PF01369">
    <property type="entry name" value="Sec7"/>
    <property type="match status" value="1"/>
</dbReference>
<dbReference type="InterPro" id="IPR018211">
    <property type="entry name" value="ADH_Fe_CS"/>
</dbReference>
<keyword evidence="6" id="KW-0560">Oxidoreductase</keyword>
<dbReference type="Gene3D" id="1.10.1000.11">
    <property type="entry name" value="Arf Nucleotide-binding Site Opener,domain 2"/>
    <property type="match status" value="1"/>
</dbReference>
<comment type="subcellular location">
    <subcellularLocation>
        <location evidence="2">Cytoplasm</location>
    </subcellularLocation>
    <subcellularLocation>
        <location evidence="1">Membrane</location>
    </subcellularLocation>
</comment>
<feature type="region of interest" description="Disordered" evidence="8">
    <location>
        <begin position="755"/>
        <end position="780"/>
    </location>
</feature>
<dbReference type="SUPFAM" id="SSF48371">
    <property type="entry name" value="ARM repeat"/>
    <property type="match status" value="1"/>
</dbReference>
<dbReference type="GO" id="GO:0005794">
    <property type="term" value="C:Golgi apparatus"/>
    <property type="evidence" value="ECO:0007669"/>
    <property type="project" value="UniProtKB-ARBA"/>
</dbReference>
<dbReference type="Proteomes" id="UP000650582">
    <property type="component" value="Unassembled WGS sequence"/>
</dbReference>
<dbReference type="GO" id="GO:0016491">
    <property type="term" value="F:oxidoreductase activity"/>
    <property type="evidence" value="ECO:0007669"/>
    <property type="project" value="UniProtKB-KW"/>
</dbReference>
<dbReference type="PROSITE" id="PS50190">
    <property type="entry name" value="SEC7"/>
    <property type="match status" value="1"/>
</dbReference>
<dbReference type="Pfam" id="PF00465">
    <property type="entry name" value="Fe-ADH"/>
    <property type="match status" value="1"/>
</dbReference>
<feature type="compositionally biased region" description="Polar residues" evidence="8">
    <location>
        <begin position="974"/>
        <end position="984"/>
    </location>
</feature>
<feature type="compositionally biased region" description="Low complexity" evidence="8">
    <location>
        <begin position="625"/>
        <end position="636"/>
    </location>
</feature>
<dbReference type="InterPro" id="IPR032629">
    <property type="entry name" value="DCB_dom"/>
</dbReference>
<evidence type="ECO:0000313" key="11">
    <source>
        <dbReference type="Proteomes" id="UP000650582"/>
    </source>
</evidence>
<dbReference type="GO" id="GO:0032012">
    <property type="term" value="P:regulation of ARF protein signal transduction"/>
    <property type="evidence" value="ECO:0007669"/>
    <property type="project" value="InterPro"/>
</dbReference>
<gene>
    <name evidence="10" type="ORF">RHS04_04533</name>
</gene>
<dbReference type="PANTHER" id="PTHR10663:SF375">
    <property type="entry name" value="LD29171P"/>
    <property type="match status" value="1"/>
</dbReference>
<dbReference type="Gene3D" id="1.10.220.20">
    <property type="match status" value="1"/>
</dbReference>